<feature type="region of interest" description="Disordered" evidence="1">
    <location>
        <begin position="335"/>
        <end position="479"/>
    </location>
</feature>
<dbReference type="EMBL" id="JPKZ01022847">
    <property type="protein sequence ID" value="KHN70960.1"/>
    <property type="molecule type" value="Genomic_DNA"/>
</dbReference>
<evidence type="ECO:0000313" key="3">
    <source>
        <dbReference type="Proteomes" id="UP000031036"/>
    </source>
</evidence>
<gene>
    <name evidence="2" type="ORF">Tcan_12068</name>
</gene>
<feature type="compositionally biased region" description="Basic residues" evidence="1">
    <location>
        <begin position="242"/>
        <end position="268"/>
    </location>
</feature>
<comment type="caution">
    <text evidence="2">The sequence shown here is derived from an EMBL/GenBank/DDBJ whole genome shotgun (WGS) entry which is preliminary data.</text>
</comment>
<dbReference type="OrthoDB" id="10572307at2759"/>
<feature type="compositionally biased region" description="Basic and acidic residues" evidence="1">
    <location>
        <begin position="379"/>
        <end position="389"/>
    </location>
</feature>
<protein>
    <submittedName>
        <fullName evidence="2">Uncharacterized protein</fullName>
    </submittedName>
</protein>
<evidence type="ECO:0000256" key="1">
    <source>
        <dbReference type="SAM" id="MobiDB-lite"/>
    </source>
</evidence>
<dbReference type="AlphaFoldDB" id="A0A0B2UPV0"/>
<reference evidence="2 3" key="1">
    <citation type="submission" date="2014-11" db="EMBL/GenBank/DDBJ databases">
        <title>Genetic blueprint of the zoonotic pathogen Toxocara canis.</title>
        <authorList>
            <person name="Zhu X.-Q."/>
            <person name="Korhonen P.K."/>
            <person name="Cai H."/>
            <person name="Young N.D."/>
            <person name="Nejsum P."/>
            <person name="von Samson-Himmelstjerna G."/>
            <person name="Boag P.R."/>
            <person name="Tan P."/>
            <person name="Li Q."/>
            <person name="Min J."/>
            <person name="Yang Y."/>
            <person name="Wang X."/>
            <person name="Fang X."/>
            <person name="Hall R.S."/>
            <person name="Hofmann A."/>
            <person name="Sternberg P.W."/>
            <person name="Jex A.R."/>
            <person name="Gasser R.B."/>
        </authorList>
    </citation>
    <scope>NUCLEOTIDE SEQUENCE [LARGE SCALE GENOMIC DNA]</scope>
    <source>
        <strain evidence="2">PN_DK_2014</strain>
    </source>
</reference>
<feature type="compositionally biased region" description="Basic residues" evidence="1">
    <location>
        <begin position="390"/>
        <end position="405"/>
    </location>
</feature>
<feature type="compositionally biased region" description="Polar residues" evidence="1">
    <location>
        <begin position="356"/>
        <end position="378"/>
    </location>
</feature>
<organism evidence="2 3">
    <name type="scientific">Toxocara canis</name>
    <name type="common">Canine roundworm</name>
    <dbReference type="NCBI Taxonomy" id="6265"/>
    <lineage>
        <taxon>Eukaryota</taxon>
        <taxon>Metazoa</taxon>
        <taxon>Ecdysozoa</taxon>
        <taxon>Nematoda</taxon>
        <taxon>Chromadorea</taxon>
        <taxon>Rhabditida</taxon>
        <taxon>Spirurina</taxon>
        <taxon>Ascaridomorpha</taxon>
        <taxon>Ascaridoidea</taxon>
        <taxon>Toxocaridae</taxon>
        <taxon>Toxocara</taxon>
    </lineage>
</organism>
<feature type="compositionally biased region" description="Polar residues" evidence="1">
    <location>
        <begin position="434"/>
        <end position="444"/>
    </location>
</feature>
<sequence length="479" mass="52361">MVGQNSDKEPTDTIKAMKELMGLEHNQQTLADGQASASVPYFQEAIRAEGARRAAKLDAVFNDDFHATIKNAENMGIEMQSKAAMFEKILRTQSLIKRRTKETEFERSMKVLKKRQDSAKNKATIGAETGTTTVKDNSEVYEGSETSTTMKKSSDSRIDSKCSIGGATSVDDKDVTKKEVAVSAEFNNKPLNAVESPESTPRNKKFTFKGIGEATLLRLGQWRKNAARILHISKSSHEQPRRRNARKKGIARLKSRLSSRLSRRRRLLGKAATSPTSSNAHKAINIGQTVRRRHKVRSQKIQPSSATSSSSDNKGVLLTTKDIVAADSSTQKIINIRSPMSKDPLNDNVPPEARSLTATESKSTPVDASSLTGASSPHNESDQMMEKKKNTSRTKKIKKGRSKKHCTAETASKPPPKQATEKKRESGSADADDSSTMTGKSINADTKIEDNNQEATGGGSNKRLNTSPMANELKTGDDI</sequence>
<keyword evidence="3" id="KW-1185">Reference proteome</keyword>
<feature type="region of interest" description="Disordered" evidence="1">
    <location>
        <begin position="231"/>
        <end position="313"/>
    </location>
</feature>
<accession>A0A0B2UPV0</accession>
<name>A0A0B2UPV0_TOXCA</name>
<feature type="compositionally biased region" description="Polar residues" evidence="1">
    <location>
        <begin position="299"/>
        <end position="313"/>
    </location>
</feature>
<proteinExistence type="predicted"/>
<dbReference type="Proteomes" id="UP000031036">
    <property type="component" value="Unassembled WGS sequence"/>
</dbReference>
<evidence type="ECO:0000313" key="2">
    <source>
        <dbReference type="EMBL" id="KHN70960.1"/>
    </source>
</evidence>